<proteinExistence type="predicted"/>
<evidence type="ECO:0000313" key="2">
    <source>
        <dbReference type="Proteomes" id="UP000253426"/>
    </source>
</evidence>
<name>A0A366HBF7_9BACT</name>
<evidence type="ECO:0000313" key="1">
    <source>
        <dbReference type="EMBL" id="RBP39673.1"/>
    </source>
</evidence>
<keyword evidence="2" id="KW-1185">Reference proteome</keyword>
<dbReference type="AlphaFoldDB" id="A0A366HBF7"/>
<gene>
    <name evidence="1" type="ORF">DES53_109100</name>
</gene>
<organism evidence="1 2">
    <name type="scientific">Roseimicrobium gellanilyticum</name>
    <dbReference type="NCBI Taxonomy" id="748857"/>
    <lineage>
        <taxon>Bacteria</taxon>
        <taxon>Pseudomonadati</taxon>
        <taxon>Verrucomicrobiota</taxon>
        <taxon>Verrucomicrobiia</taxon>
        <taxon>Verrucomicrobiales</taxon>
        <taxon>Verrucomicrobiaceae</taxon>
        <taxon>Roseimicrobium</taxon>
    </lineage>
</organism>
<dbReference type="EMBL" id="QNRR01000009">
    <property type="protein sequence ID" value="RBP39673.1"/>
    <property type="molecule type" value="Genomic_DNA"/>
</dbReference>
<dbReference type="Proteomes" id="UP000253426">
    <property type="component" value="Unassembled WGS sequence"/>
</dbReference>
<dbReference type="RefSeq" id="WP_113960572.1">
    <property type="nucleotide sequence ID" value="NZ_QNRR01000009.1"/>
</dbReference>
<reference evidence="1 2" key="1">
    <citation type="submission" date="2018-06" db="EMBL/GenBank/DDBJ databases">
        <title>Genomic Encyclopedia of Type Strains, Phase IV (KMG-IV): sequencing the most valuable type-strain genomes for metagenomic binning, comparative biology and taxonomic classification.</title>
        <authorList>
            <person name="Goeker M."/>
        </authorList>
    </citation>
    <scope>NUCLEOTIDE SEQUENCE [LARGE SCALE GENOMIC DNA]</scope>
    <source>
        <strain evidence="1 2">DSM 25532</strain>
    </source>
</reference>
<sequence>MPPPLENRILSLSWPQFVALVGALHLAATEFNENWSSADRTLKLKNQLVVATPGGVVNWDLVEQALNQLLGVTSGPAAAQVLLAENVQHVKGVLETLEGQGGGNAALVRTVRDQIEFIRAAKAIHALVQHQLAFKLTQYQIYAETKIENLRTWNAVRGTVRALRSDLNAVKDRALELALVNQLEMQRFNSEMDRELAKLETVLASPTVVELDLITPLDLTFKPYVAQVPSAMQRLMEEESTRIPWKNLAALSTTQANAGAAAAGVKSNEAFEAVQRLLADLVTQHGAWQALMNQVMQFVERMEAFLEGVARAVREVKSLAEKITILAAQVTGAPECAPQALLLKAAVDAVAVDEANVRNLKENLEGQINGAFNDVDNRLLDACGTLSNLL</sequence>
<comment type="caution">
    <text evidence="1">The sequence shown here is derived from an EMBL/GenBank/DDBJ whole genome shotgun (WGS) entry which is preliminary data.</text>
</comment>
<protein>
    <submittedName>
        <fullName evidence="1">Uncharacterized protein</fullName>
    </submittedName>
</protein>
<accession>A0A366HBF7</accession>